<keyword evidence="2" id="KW-1185">Reference proteome</keyword>
<reference evidence="1" key="1">
    <citation type="submission" date="2020-11" db="EMBL/GenBank/DDBJ databases">
        <title>Sequencing the genomes of 1000 actinobacteria strains.</title>
        <authorList>
            <person name="Klenk H.-P."/>
        </authorList>
    </citation>
    <scope>NUCLEOTIDE SEQUENCE</scope>
    <source>
        <strain evidence="1">DSM 45356</strain>
    </source>
</reference>
<sequence length="41" mass="4724">MNINFFRRLGARPESTLRAPHAARRVALSARRSEDFRLAGR</sequence>
<proteinExistence type="predicted"/>
<accession>A0A8J7G7V6</accession>
<comment type="caution">
    <text evidence="1">The sequence shown here is derived from an EMBL/GenBank/DDBJ whole genome shotgun (WGS) entry which is preliminary data.</text>
</comment>
<name>A0A8J7G7V6_9ACTN</name>
<dbReference type="Proteomes" id="UP000622552">
    <property type="component" value="Unassembled WGS sequence"/>
</dbReference>
<evidence type="ECO:0000313" key="1">
    <source>
        <dbReference type="EMBL" id="MBG6135333.1"/>
    </source>
</evidence>
<dbReference type="RefSeq" id="WP_267919879.1">
    <property type="nucleotide sequence ID" value="NZ_BONS01000003.1"/>
</dbReference>
<gene>
    <name evidence="1" type="ORF">IW245_001527</name>
</gene>
<protein>
    <submittedName>
        <fullName evidence="1">Uncharacterized protein</fullName>
    </submittedName>
</protein>
<evidence type="ECO:0000313" key="2">
    <source>
        <dbReference type="Proteomes" id="UP000622552"/>
    </source>
</evidence>
<dbReference type="EMBL" id="JADOUF010000001">
    <property type="protein sequence ID" value="MBG6135333.1"/>
    <property type="molecule type" value="Genomic_DNA"/>
</dbReference>
<organism evidence="1 2">
    <name type="scientific">Longispora fulva</name>
    <dbReference type="NCBI Taxonomy" id="619741"/>
    <lineage>
        <taxon>Bacteria</taxon>
        <taxon>Bacillati</taxon>
        <taxon>Actinomycetota</taxon>
        <taxon>Actinomycetes</taxon>
        <taxon>Micromonosporales</taxon>
        <taxon>Micromonosporaceae</taxon>
        <taxon>Longispora</taxon>
    </lineage>
</organism>
<dbReference type="AlphaFoldDB" id="A0A8J7G7V6"/>